<organism evidence="2 3">
    <name type="scientific">Mustela putorius furo</name>
    <name type="common">European domestic ferret</name>
    <name type="synonym">Mustela furo</name>
    <dbReference type="NCBI Taxonomy" id="9669"/>
    <lineage>
        <taxon>Eukaryota</taxon>
        <taxon>Metazoa</taxon>
        <taxon>Chordata</taxon>
        <taxon>Craniata</taxon>
        <taxon>Vertebrata</taxon>
        <taxon>Euteleostomi</taxon>
        <taxon>Mammalia</taxon>
        <taxon>Eutheria</taxon>
        <taxon>Laurasiatheria</taxon>
        <taxon>Carnivora</taxon>
        <taxon>Caniformia</taxon>
        <taxon>Musteloidea</taxon>
        <taxon>Mustelidae</taxon>
        <taxon>Mustelinae</taxon>
        <taxon>Mustela</taxon>
    </lineage>
</organism>
<feature type="region of interest" description="Disordered" evidence="1">
    <location>
        <begin position="1"/>
        <end position="91"/>
    </location>
</feature>
<feature type="compositionally biased region" description="Polar residues" evidence="1">
    <location>
        <begin position="9"/>
        <end position="28"/>
    </location>
</feature>
<reference evidence="3" key="1">
    <citation type="submission" date="2025-08" db="UniProtKB">
        <authorList>
            <consortium name="RefSeq"/>
        </authorList>
    </citation>
    <scope>IDENTIFICATION</scope>
    <source>
        <tissue evidence="3">Brain</tissue>
    </source>
</reference>
<gene>
    <name evidence="3" type="primary">LOC123390507</name>
</gene>
<evidence type="ECO:0000313" key="3">
    <source>
        <dbReference type="RefSeq" id="XP_044930551.1"/>
    </source>
</evidence>
<dbReference type="RefSeq" id="XP_044930551.1">
    <property type="nucleotide sequence ID" value="XM_045074616.1"/>
</dbReference>
<dbReference type="AlphaFoldDB" id="A0A8U0UY15"/>
<feature type="compositionally biased region" description="Low complexity" evidence="1">
    <location>
        <begin position="198"/>
        <end position="216"/>
    </location>
</feature>
<sequence>MAPEGSVAQPGTQVEQQPARNPHQNVWAENTWLRPLERHTGGGLRIGSPSIDPEGSGQPPRGGQAGGRRRVPGTPEAPSLPPAANLHEQALGVPKLNSQVPAHEAFIPSRTVELREPGQAQCLVPRSRGEEMQWAGAAPLIEKRGLFSHVRKPGRPAPSRGPHTAAEVTCGPRAKVSEGLAASTFSPLEAERRGGSGNSPRSGCGRDTSLAGSPSGSPGPWPSRPGRSPDGPPGQPKGRGTRPAGCGGARPNLLPTELRAKEERLPAATTVARDAEGAALP</sequence>
<accession>A0A8U0UY15</accession>
<name>A0A8U0UY15_MUSPF</name>
<feature type="region of interest" description="Disordered" evidence="1">
    <location>
        <begin position="145"/>
        <end position="281"/>
    </location>
</feature>
<proteinExistence type="predicted"/>
<evidence type="ECO:0000256" key="1">
    <source>
        <dbReference type="SAM" id="MobiDB-lite"/>
    </source>
</evidence>
<dbReference type="GeneID" id="123390507"/>
<keyword evidence="2" id="KW-1185">Reference proteome</keyword>
<dbReference type="Proteomes" id="UP000000715">
    <property type="component" value="Unplaced"/>
</dbReference>
<evidence type="ECO:0000313" key="2">
    <source>
        <dbReference type="Proteomes" id="UP000000715"/>
    </source>
</evidence>
<protein>
    <submittedName>
        <fullName evidence="3">Translation initiation factor IF-2-like</fullName>
    </submittedName>
</protein>